<keyword evidence="1" id="KW-0812">Transmembrane</keyword>
<dbReference type="RefSeq" id="WP_223289146.1">
    <property type="nucleotide sequence ID" value="NZ_CP140255.1"/>
</dbReference>
<gene>
    <name evidence="2" type="ORF">SR894_16625</name>
</gene>
<accession>A0ABZ0YKG1</accession>
<protein>
    <submittedName>
        <fullName evidence="2">Uncharacterized protein</fullName>
    </submittedName>
</protein>
<keyword evidence="3" id="KW-1185">Reference proteome</keyword>
<evidence type="ECO:0000256" key="1">
    <source>
        <dbReference type="SAM" id="Phobius"/>
    </source>
</evidence>
<keyword evidence="1" id="KW-0472">Membrane</keyword>
<organism evidence="2 3">
    <name type="scientific">Vreelandella neptunia</name>
    <dbReference type="NCBI Taxonomy" id="115551"/>
    <lineage>
        <taxon>Bacteria</taxon>
        <taxon>Pseudomonadati</taxon>
        <taxon>Pseudomonadota</taxon>
        <taxon>Gammaproteobacteria</taxon>
        <taxon>Oceanospirillales</taxon>
        <taxon>Halomonadaceae</taxon>
        <taxon>Vreelandella</taxon>
    </lineage>
</organism>
<reference evidence="2 3" key="1">
    <citation type="submission" date="2023-11" db="EMBL/GenBank/DDBJ databases">
        <title>MicrobeMod: A computational toolkit for identifying prokaryotic methylation and restriction-modification with nanopore sequencing.</title>
        <authorList>
            <person name="Crits-Christoph A."/>
            <person name="Kang S.C."/>
            <person name="Lee H."/>
            <person name="Ostrov N."/>
        </authorList>
    </citation>
    <scope>NUCLEOTIDE SEQUENCE [LARGE SCALE GENOMIC DNA]</scope>
    <source>
        <strain evidence="2 3">ATCC BAA-805</strain>
    </source>
</reference>
<dbReference type="EMBL" id="CP140255">
    <property type="protein sequence ID" value="WQH11767.1"/>
    <property type="molecule type" value="Genomic_DNA"/>
</dbReference>
<dbReference type="Proteomes" id="UP001324794">
    <property type="component" value="Chromosome"/>
</dbReference>
<evidence type="ECO:0000313" key="2">
    <source>
        <dbReference type="EMBL" id="WQH11767.1"/>
    </source>
</evidence>
<proteinExistence type="predicted"/>
<dbReference type="Gene3D" id="3.90.79.10">
    <property type="entry name" value="Nucleoside Triphosphate Pyrophosphohydrolase"/>
    <property type="match status" value="1"/>
</dbReference>
<name>A0ABZ0YKG1_9GAMM</name>
<sequence length="402" mass="46591">MFQAFIDRITNDGTSELFYLLVGSVILFCIQQVYAGIRKTMFRRRVRSEILAYRKKKEAINVVDLATGDPEFEKRNIFSREISRFGEKRCLYINMPKHLKDELRSKEKELGYMDSQFTEFHEDTSFDGGSSFNDLVKITGIEELAKLIGKHRVLVGRKFLEATEGMIFNGDKYGVFNLRFTRFGEEENPGVEIDLFKTDYFTHRVFRSIYHELKERGHEIAKANSDTFLNYRPFFTSFGVNCLLICDGGKGKEVVLSKRSARVAGGKSKYHITMNEGLSRTDKDPFGKVDIELCFKRGLLEELGIDENIYQLAVKAAFYDFFLEMNNFEIGVSAVFELELDFEKDIAPLIARDKQLEVDSFIPLPMRKKEINKFVKENDFVPHGLYVFERVLLRKGLRVISK</sequence>
<keyword evidence="1" id="KW-1133">Transmembrane helix</keyword>
<evidence type="ECO:0000313" key="3">
    <source>
        <dbReference type="Proteomes" id="UP001324794"/>
    </source>
</evidence>
<feature type="transmembrane region" description="Helical" evidence="1">
    <location>
        <begin position="17"/>
        <end position="37"/>
    </location>
</feature>